<proteinExistence type="predicted"/>
<accession>A0A1U7Y141</accession>
<evidence type="ECO:0000313" key="3">
    <source>
        <dbReference type="RefSeq" id="XP_009795636.1"/>
    </source>
</evidence>
<feature type="region of interest" description="Disordered" evidence="1">
    <location>
        <begin position="124"/>
        <end position="160"/>
    </location>
</feature>
<sequence length="281" mass="31401">MRWHKEQNIDDGVLRHPSDGMSWKSFDELHPTFSAELRNVRLGLASDGFQPYGNMSTSHSIWPVILVPYNLPPWDCMKDPYFMMTLLISGPKSPGNDIDEMTGIGRGKSRRGGKGRGCGNVGVLHDNSSATSSFRPNPQTRLSPDMGQSSNPHQVQSMDSLSSRAFVESVHPTPETENSGAGNLCENREIKKGRGKYKSLHVDMKTKYGSKIPIIIPDDIVRAVGPGSRDIVNYCGLIMRSTISFRDGDWKAIIAKHGEAMWLKVKVIVYFQYHIDFISYI</sequence>
<organism evidence="2 3">
    <name type="scientific">Nicotiana sylvestris</name>
    <name type="common">Wood tobacco</name>
    <name type="synonym">South American tobacco</name>
    <dbReference type="NCBI Taxonomy" id="4096"/>
    <lineage>
        <taxon>Eukaryota</taxon>
        <taxon>Viridiplantae</taxon>
        <taxon>Streptophyta</taxon>
        <taxon>Embryophyta</taxon>
        <taxon>Tracheophyta</taxon>
        <taxon>Spermatophyta</taxon>
        <taxon>Magnoliopsida</taxon>
        <taxon>eudicotyledons</taxon>
        <taxon>Gunneridae</taxon>
        <taxon>Pentapetalae</taxon>
        <taxon>asterids</taxon>
        <taxon>lamiids</taxon>
        <taxon>Solanales</taxon>
        <taxon>Solanaceae</taxon>
        <taxon>Nicotianoideae</taxon>
        <taxon>Nicotianeae</taxon>
        <taxon>Nicotiana</taxon>
    </lineage>
</organism>
<evidence type="ECO:0000313" key="2">
    <source>
        <dbReference type="Proteomes" id="UP000189701"/>
    </source>
</evidence>
<gene>
    <name evidence="3" type="primary">LOC104242306</name>
</gene>
<keyword evidence="2" id="KW-1185">Reference proteome</keyword>
<dbReference type="AlphaFoldDB" id="A0A1U7Y141"/>
<dbReference type="InterPro" id="IPR004242">
    <property type="entry name" value="Transposase_21"/>
</dbReference>
<name>A0A1U7Y141_NICSY</name>
<reference evidence="3" key="2">
    <citation type="submission" date="2025-08" db="UniProtKB">
        <authorList>
            <consortium name="RefSeq"/>
        </authorList>
    </citation>
    <scope>IDENTIFICATION</scope>
    <source>
        <tissue evidence="3">Leaf</tissue>
    </source>
</reference>
<protein>
    <submittedName>
        <fullName evidence="3">Uncharacterized protein LOC104242306</fullName>
    </submittedName>
</protein>
<dbReference type="PANTHER" id="PTHR33499">
    <property type="entry name" value="OS12G0282400 PROTEIN-RELATED"/>
    <property type="match status" value="1"/>
</dbReference>
<dbReference type="Proteomes" id="UP000189701">
    <property type="component" value="Unplaced"/>
</dbReference>
<feature type="compositionally biased region" description="Polar residues" evidence="1">
    <location>
        <begin position="126"/>
        <end position="160"/>
    </location>
</feature>
<dbReference type="Pfam" id="PF02992">
    <property type="entry name" value="Transposase_21"/>
    <property type="match status" value="1"/>
</dbReference>
<dbReference type="PANTHER" id="PTHR33499:SF27">
    <property type="entry name" value="TRANSPOSASE TNP1_EN_SPM-LIKE DOMAIN-CONTAINING PROTEIN"/>
    <property type="match status" value="1"/>
</dbReference>
<dbReference type="RefSeq" id="XP_009795636.1">
    <property type="nucleotide sequence ID" value="XM_009797334.1"/>
</dbReference>
<reference evidence="2" key="1">
    <citation type="journal article" date="2013" name="Genome Biol.">
        <title>Reference genomes and transcriptomes of Nicotiana sylvestris and Nicotiana tomentosiformis.</title>
        <authorList>
            <person name="Sierro N."/>
            <person name="Battey J.N."/>
            <person name="Ouadi S."/>
            <person name="Bovet L."/>
            <person name="Goepfert S."/>
            <person name="Bakaher N."/>
            <person name="Peitsch M.C."/>
            <person name="Ivanov N.V."/>
        </authorList>
    </citation>
    <scope>NUCLEOTIDE SEQUENCE [LARGE SCALE GENOMIC DNA]</scope>
</reference>
<evidence type="ECO:0000256" key="1">
    <source>
        <dbReference type="SAM" id="MobiDB-lite"/>
    </source>
</evidence>